<reference evidence="2 3" key="1">
    <citation type="submission" date="2023-08" db="EMBL/GenBank/DDBJ databases">
        <title>Black Yeasts Isolated from many extreme environments.</title>
        <authorList>
            <person name="Coleine C."/>
            <person name="Stajich J.E."/>
            <person name="Selbmann L."/>
        </authorList>
    </citation>
    <scope>NUCLEOTIDE SEQUENCE [LARGE SCALE GENOMIC DNA]</scope>
    <source>
        <strain evidence="2 3">CCFEE 5935</strain>
    </source>
</reference>
<dbReference type="PANTHER" id="PTHR39596:SF2">
    <property type="entry name" value="HET DOMAIN PROTEIN (AFU_ORTHOLOGUE AFUA_1G17550)-RELATED"/>
    <property type="match status" value="1"/>
</dbReference>
<name>A0AAV9PNE2_9PEZI</name>
<accession>A0AAV9PNE2</accession>
<evidence type="ECO:0000259" key="1">
    <source>
        <dbReference type="Pfam" id="PF06985"/>
    </source>
</evidence>
<gene>
    <name evidence="2" type="ORF">LTR77_001613</name>
</gene>
<feature type="domain" description="Heterokaryon incompatibility" evidence="1">
    <location>
        <begin position="316"/>
        <end position="410"/>
    </location>
</feature>
<comment type="caution">
    <text evidence="2">The sequence shown here is derived from an EMBL/GenBank/DDBJ whole genome shotgun (WGS) entry which is preliminary data.</text>
</comment>
<proteinExistence type="predicted"/>
<protein>
    <recommendedName>
        <fullName evidence="1">Heterokaryon incompatibility domain-containing protein</fullName>
    </recommendedName>
</protein>
<evidence type="ECO:0000313" key="3">
    <source>
        <dbReference type="Proteomes" id="UP001337655"/>
    </source>
</evidence>
<dbReference type="RefSeq" id="XP_064663202.1">
    <property type="nucleotide sequence ID" value="XM_064798875.1"/>
</dbReference>
<sequence>MDHLPHPIRATFPPLTIPYYDKYKFDKGDFSGYPSRCGFDKTEFQWGDFCSVPWEDHDAFFQAWLFFGLLYDFFGADGEEFIDQGAKRITTASLPRLAAKWQKSLPRFSRKDRLSEYERVQKSLREACDAVGFLDTAERRAKGQSNLSEEIAYSIVVLGLTLEEVKIYHSGISAIGGVDNTDLISTQVGGWPSTELVRKRFEAGGWCRSGTKRLQSYFMATGQFYCASLESAGLQIDHSACTEDRCMAENINESTYVTAHSDACHDQTSCQHSGPQLSDMEAILEAGNYPVLSIALLKDGSSFEIKAVPYHKSIRYTAISHVWADGVGNPHANTLPICQIERLHHLLASLQEQVDPHWSSVKNFLKRSSKKEPLYFWMDTLAIPLRKDLRKKAIKLMYQVYKNATNVLVLDRTMLHFSTIDRSLEELCFRVSVSAWMRRAWTLQEGALANSLYVQFKDKAVNVVEAEESMSKKLMRAESSNVVLEESCSAIRNIMGSGAERDDGQLVTALSGIRARSTSHEEDKEICFAVMMRFDMEAVMSAEGQMRTANIYRQLPYIPEKLFWHTCPSMDISGLKWAPRSLWDCVGGIPEFGMKLSEQGLHIATSGMVFRARTHYLDRWGPHLRDPTTGKWYNFRWQEAEAFDGTRVKSKNEWTVLAVILRTAVMLNPIQDGVVIRLDQTVASPALLELQRIVGASDGNAISGEIMGRGKFEELDPATTTYLAERTEANKKGFDEFRADVRAGKSRLEDCDELTRRVVVEEGDDSWYVFDGIMVGDRQKWIVQ</sequence>
<dbReference type="AlphaFoldDB" id="A0AAV9PNE2"/>
<dbReference type="EMBL" id="JAVRRT010000002">
    <property type="protein sequence ID" value="KAK5174533.1"/>
    <property type="molecule type" value="Genomic_DNA"/>
</dbReference>
<dbReference type="Pfam" id="PF06985">
    <property type="entry name" value="HET"/>
    <property type="match status" value="1"/>
</dbReference>
<dbReference type="InterPro" id="IPR010730">
    <property type="entry name" value="HET"/>
</dbReference>
<keyword evidence="3" id="KW-1185">Reference proteome</keyword>
<dbReference type="PANTHER" id="PTHR39596">
    <property type="match status" value="1"/>
</dbReference>
<dbReference type="Proteomes" id="UP001337655">
    <property type="component" value="Unassembled WGS sequence"/>
</dbReference>
<dbReference type="GeneID" id="89922961"/>
<evidence type="ECO:0000313" key="2">
    <source>
        <dbReference type="EMBL" id="KAK5174533.1"/>
    </source>
</evidence>
<organism evidence="2 3">
    <name type="scientific">Saxophila tyrrhenica</name>
    <dbReference type="NCBI Taxonomy" id="1690608"/>
    <lineage>
        <taxon>Eukaryota</taxon>
        <taxon>Fungi</taxon>
        <taxon>Dikarya</taxon>
        <taxon>Ascomycota</taxon>
        <taxon>Pezizomycotina</taxon>
        <taxon>Dothideomycetes</taxon>
        <taxon>Dothideomycetidae</taxon>
        <taxon>Mycosphaerellales</taxon>
        <taxon>Extremaceae</taxon>
        <taxon>Saxophila</taxon>
    </lineage>
</organism>